<evidence type="ECO:0000313" key="1">
    <source>
        <dbReference type="EMBL" id="ESO89581.1"/>
    </source>
</evidence>
<sequence length="146" mass="16346">MPLVSIQLNVKDIYYCLSSAAKVNKIFSVILQLNVRCENGVPLNSEQLERIHTADKNKHHASQESSLEASISKEILPSSENKLDTGQTSQNNSLFAVCINDEHLSAKDQSAIKPDHMTLKMATPSESTNTKFWTVEKEQILVDMWS</sequence>
<dbReference type="HOGENOM" id="CLU_1779543_0_0_1"/>
<evidence type="ECO:0000313" key="2">
    <source>
        <dbReference type="Proteomes" id="UP000030746"/>
    </source>
</evidence>
<organism evidence="1 2">
    <name type="scientific">Lottia gigantea</name>
    <name type="common">Giant owl limpet</name>
    <dbReference type="NCBI Taxonomy" id="225164"/>
    <lineage>
        <taxon>Eukaryota</taxon>
        <taxon>Metazoa</taxon>
        <taxon>Spiralia</taxon>
        <taxon>Lophotrochozoa</taxon>
        <taxon>Mollusca</taxon>
        <taxon>Gastropoda</taxon>
        <taxon>Patellogastropoda</taxon>
        <taxon>Lottioidea</taxon>
        <taxon>Lottiidae</taxon>
        <taxon>Lottia</taxon>
    </lineage>
</organism>
<gene>
    <name evidence="1" type="ORF">LOTGIDRAFT_164876</name>
</gene>
<dbReference type="RefSeq" id="XP_009059639.1">
    <property type="nucleotide sequence ID" value="XM_009061391.1"/>
</dbReference>
<keyword evidence="2" id="KW-1185">Reference proteome</keyword>
<protein>
    <submittedName>
        <fullName evidence="1">Uncharacterized protein</fullName>
    </submittedName>
</protein>
<dbReference type="EMBL" id="KB202567">
    <property type="protein sequence ID" value="ESO89581.1"/>
    <property type="molecule type" value="Genomic_DNA"/>
</dbReference>
<dbReference type="KEGG" id="lgi:LOTGIDRAFT_164876"/>
<dbReference type="CTD" id="20239854"/>
<proteinExistence type="predicted"/>
<accession>V4A8G4</accession>
<dbReference type="Proteomes" id="UP000030746">
    <property type="component" value="Unassembled WGS sequence"/>
</dbReference>
<dbReference type="GeneID" id="20239854"/>
<dbReference type="AlphaFoldDB" id="V4A8G4"/>
<name>V4A8G4_LOTGI</name>
<reference evidence="1 2" key="1">
    <citation type="journal article" date="2013" name="Nature">
        <title>Insights into bilaterian evolution from three spiralian genomes.</title>
        <authorList>
            <person name="Simakov O."/>
            <person name="Marletaz F."/>
            <person name="Cho S.J."/>
            <person name="Edsinger-Gonzales E."/>
            <person name="Havlak P."/>
            <person name="Hellsten U."/>
            <person name="Kuo D.H."/>
            <person name="Larsson T."/>
            <person name="Lv J."/>
            <person name="Arendt D."/>
            <person name="Savage R."/>
            <person name="Osoegawa K."/>
            <person name="de Jong P."/>
            <person name="Grimwood J."/>
            <person name="Chapman J.A."/>
            <person name="Shapiro H."/>
            <person name="Aerts A."/>
            <person name="Otillar R.P."/>
            <person name="Terry A.Y."/>
            <person name="Boore J.L."/>
            <person name="Grigoriev I.V."/>
            <person name="Lindberg D.R."/>
            <person name="Seaver E.C."/>
            <person name="Weisblat D.A."/>
            <person name="Putnam N.H."/>
            <person name="Rokhsar D.S."/>
        </authorList>
    </citation>
    <scope>NUCLEOTIDE SEQUENCE [LARGE SCALE GENOMIC DNA]</scope>
</reference>